<name>A0A101HHW4_9BACT</name>
<reference evidence="2" key="1">
    <citation type="journal article" date="2015" name="MBio">
        <title>Genome-Resolved Metagenomic Analysis Reveals Roles for Candidate Phyla and Other Microbial Community Members in Biogeochemical Transformations in Oil Reservoirs.</title>
        <authorList>
            <person name="Hu P."/>
            <person name="Tom L."/>
            <person name="Singh A."/>
            <person name="Thomas B.C."/>
            <person name="Baker B.J."/>
            <person name="Piceno Y.M."/>
            <person name="Andersen G.L."/>
            <person name="Banfield J.F."/>
        </authorList>
    </citation>
    <scope>NUCLEOTIDE SEQUENCE [LARGE SCALE GENOMIC DNA]</scope>
</reference>
<gene>
    <name evidence="1" type="ORF">XD93_0528</name>
</gene>
<proteinExistence type="predicted"/>
<evidence type="ECO:0000313" key="2">
    <source>
        <dbReference type="Proteomes" id="UP000053904"/>
    </source>
</evidence>
<dbReference type="Proteomes" id="UP000053904">
    <property type="component" value="Unassembled WGS sequence"/>
</dbReference>
<accession>A0A101HHW4</accession>
<comment type="caution">
    <text evidence="1">The sequence shown here is derived from an EMBL/GenBank/DDBJ whole genome shotgun (WGS) entry which is preliminary data.</text>
</comment>
<organism evidence="1 2">
    <name type="scientific">candidate division WS6 bacterium 34_10</name>
    <dbReference type="NCBI Taxonomy" id="1641389"/>
    <lineage>
        <taxon>Bacteria</taxon>
        <taxon>Candidatus Dojkabacteria</taxon>
    </lineage>
</organism>
<protein>
    <submittedName>
        <fullName evidence="1">Uncharacterized protein</fullName>
    </submittedName>
</protein>
<dbReference type="EMBL" id="LGGO01000065">
    <property type="protein sequence ID" value="KUK77116.1"/>
    <property type="molecule type" value="Genomic_DNA"/>
</dbReference>
<dbReference type="AlphaFoldDB" id="A0A101HHW4"/>
<sequence>MSIHNVEVGKFNPENVQQIERKDLSPSYGNDFEEIAGFDEEDWNNTFEKYEGDYIEKEEIEDDEIDDDL</sequence>
<evidence type="ECO:0000313" key="1">
    <source>
        <dbReference type="EMBL" id="KUK77116.1"/>
    </source>
</evidence>